<evidence type="ECO:0000256" key="4">
    <source>
        <dbReference type="ARBA" id="ARBA00022741"/>
    </source>
</evidence>
<sequence length="132" mass="14918">MEKFLVSAATGALNPVLEKLAAVLGDEDKCFKGMRGEVKSLTEELGAMHAFLKKMSEEESPDTQDRAWIKEVLEFSYDIEDSLDDFMIRVDDKSTKPDNFINKCKNLITKTMNHSRIAKAIQYLKAQVKEVG</sequence>
<comment type="similarity">
    <text evidence="1">Belongs to the disease resistance NB-LRR family.</text>
</comment>
<dbReference type="EMBL" id="BQKI01000010">
    <property type="protein sequence ID" value="GJN03335.1"/>
    <property type="molecule type" value="Genomic_DNA"/>
</dbReference>
<evidence type="ECO:0000259" key="6">
    <source>
        <dbReference type="Pfam" id="PF18052"/>
    </source>
</evidence>
<proteinExistence type="inferred from homology"/>
<organism evidence="7 8">
    <name type="scientific">Eleusine coracana subsp. coracana</name>
    <dbReference type="NCBI Taxonomy" id="191504"/>
    <lineage>
        <taxon>Eukaryota</taxon>
        <taxon>Viridiplantae</taxon>
        <taxon>Streptophyta</taxon>
        <taxon>Embryophyta</taxon>
        <taxon>Tracheophyta</taxon>
        <taxon>Spermatophyta</taxon>
        <taxon>Magnoliopsida</taxon>
        <taxon>Liliopsida</taxon>
        <taxon>Poales</taxon>
        <taxon>Poaceae</taxon>
        <taxon>PACMAD clade</taxon>
        <taxon>Chloridoideae</taxon>
        <taxon>Cynodonteae</taxon>
        <taxon>Eleusininae</taxon>
        <taxon>Eleusine</taxon>
    </lineage>
</organism>
<evidence type="ECO:0000256" key="3">
    <source>
        <dbReference type="ARBA" id="ARBA00022737"/>
    </source>
</evidence>
<dbReference type="GO" id="GO:0000166">
    <property type="term" value="F:nucleotide binding"/>
    <property type="evidence" value="ECO:0007669"/>
    <property type="project" value="UniProtKB-KW"/>
</dbReference>
<evidence type="ECO:0000313" key="8">
    <source>
        <dbReference type="Proteomes" id="UP001054889"/>
    </source>
</evidence>
<name>A0AAV5CYL9_ELECO</name>
<evidence type="ECO:0000256" key="1">
    <source>
        <dbReference type="ARBA" id="ARBA00008894"/>
    </source>
</evidence>
<evidence type="ECO:0000256" key="2">
    <source>
        <dbReference type="ARBA" id="ARBA00022614"/>
    </source>
</evidence>
<dbReference type="Pfam" id="PF18052">
    <property type="entry name" value="Rx_N"/>
    <property type="match status" value="1"/>
</dbReference>
<dbReference type="PANTHER" id="PTHR19338:SF42">
    <property type="entry name" value="RX N-TERMINAL DOMAIN-CONTAINING PROTEIN"/>
    <property type="match status" value="1"/>
</dbReference>
<accession>A0AAV5CYL9</accession>
<feature type="domain" description="Disease resistance N-terminal" evidence="6">
    <location>
        <begin position="12"/>
        <end position="99"/>
    </location>
</feature>
<dbReference type="InterPro" id="IPR041118">
    <property type="entry name" value="Rx_N"/>
</dbReference>
<dbReference type="Gene3D" id="1.20.5.4130">
    <property type="match status" value="1"/>
</dbReference>
<keyword evidence="3" id="KW-0677">Repeat</keyword>
<dbReference type="AlphaFoldDB" id="A0AAV5CYL9"/>
<reference evidence="7" key="2">
    <citation type="submission" date="2021-12" db="EMBL/GenBank/DDBJ databases">
        <title>Resequencing data analysis of finger millet.</title>
        <authorList>
            <person name="Hatakeyama M."/>
            <person name="Aluri S."/>
            <person name="Balachadran M.T."/>
            <person name="Sivarajan S.R."/>
            <person name="Poveda L."/>
            <person name="Shimizu-Inatsugi R."/>
            <person name="Schlapbach R."/>
            <person name="Sreeman S.M."/>
            <person name="Shimizu K.K."/>
        </authorList>
    </citation>
    <scope>NUCLEOTIDE SEQUENCE</scope>
</reference>
<reference evidence="7" key="1">
    <citation type="journal article" date="2018" name="DNA Res.">
        <title>Multiple hybrid de novo genome assembly of finger millet, an orphan allotetraploid crop.</title>
        <authorList>
            <person name="Hatakeyama M."/>
            <person name="Aluri S."/>
            <person name="Balachadran M.T."/>
            <person name="Sivarajan S.R."/>
            <person name="Patrignani A."/>
            <person name="Gruter S."/>
            <person name="Poveda L."/>
            <person name="Shimizu-Inatsugi R."/>
            <person name="Baeten J."/>
            <person name="Francoijs K.J."/>
            <person name="Nataraja K.N."/>
            <person name="Reddy Y.A.N."/>
            <person name="Phadnis S."/>
            <person name="Ravikumar R.L."/>
            <person name="Schlapbach R."/>
            <person name="Sreeman S.M."/>
            <person name="Shimizu K.K."/>
        </authorList>
    </citation>
    <scope>NUCLEOTIDE SEQUENCE</scope>
</reference>
<evidence type="ECO:0000313" key="7">
    <source>
        <dbReference type="EMBL" id="GJN03335.1"/>
    </source>
</evidence>
<protein>
    <recommendedName>
        <fullName evidence="6">Disease resistance N-terminal domain-containing protein</fullName>
    </recommendedName>
</protein>
<dbReference type="PANTHER" id="PTHR19338">
    <property type="entry name" value="TRANSLOCASE OF INNER MITOCHONDRIAL MEMBRANE 13 HOMOLOG"/>
    <property type="match status" value="1"/>
</dbReference>
<keyword evidence="4" id="KW-0547">Nucleotide-binding</keyword>
<comment type="caution">
    <text evidence="7">The sequence shown here is derived from an EMBL/GenBank/DDBJ whole genome shotgun (WGS) entry which is preliminary data.</text>
</comment>
<keyword evidence="2" id="KW-0433">Leucine-rich repeat</keyword>
<gene>
    <name evidence="7" type="primary">ga20767</name>
    <name evidence="7" type="ORF">PR202_ga20767</name>
</gene>
<evidence type="ECO:0000256" key="5">
    <source>
        <dbReference type="ARBA" id="ARBA00022821"/>
    </source>
</evidence>
<dbReference type="CDD" id="cd14798">
    <property type="entry name" value="RX-CC_like"/>
    <property type="match status" value="1"/>
</dbReference>
<keyword evidence="5" id="KW-0611">Plant defense</keyword>
<keyword evidence="8" id="KW-1185">Reference proteome</keyword>
<dbReference type="InterPro" id="IPR038005">
    <property type="entry name" value="RX-like_CC"/>
</dbReference>
<dbReference type="Proteomes" id="UP001054889">
    <property type="component" value="Unassembled WGS sequence"/>
</dbReference>
<dbReference type="GO" id="GO:0006952">
    <property type="term" value="P:defense response"/>
    <property type="evidence" value="ECO:0007669"/>
    <property type="project" value="UniProtKB-KW"/>
</dbReference>